<reference evidence="2" key="1">
    <citation type="submission" date="2017-04" db="EMBL/GenBank/DDBJ databases">
        <title>Plasmodium gonderi genome.</title>
        <authorList>
            <person name="Arisue N."/>
            <person name="Honma H."/>
            <person name="Kawai S."/>
            <person name="Tougan T."/>
            <person name="Tanabe K."/>
            <person name="Horii T."/>
        </authorList>
    </citation>
    <scope>NUCLEOTIDE SEQUENCE [LARGE SCALE GENOMIC DNA]</scope>
    <source>
        <strain evidence="2">ATCC 30045</strain>
    </source>
</reference>
<dbReference type="EMBL" id="BDQF01000010">
    <property type="protein sequence ID" value="GAW80907.1"/>
    <property type="molecule type" value="Genomic_DNA"/>
</dbReference>
<evidence type="ECO:0000313" key="2">
    <source>
        <dbReference type="Proteomes" id="UP000195521"/>
    </source>
</evidence>
<name>A0A1Y1JI95_PLAGO</name>
<accession>A0A1Y1JI95</accession>
<dbReference type="Proteomes" id="UP000195521">
    <property type="component" value="Unassembled WGS sequence"/>
</dbReference>
<dbReference type="RefSeq" id="XP_028543496.1">
    <property type="nucleotide sequence ID" value="XM_028687695.1"/>
</dbReference>
<dbReference type="OMA" id="FSEITGH"/>
<dbReference type="GeneID" id="39747625"/>
<dbReference type="OrthoDB" id="377379at2759"/>
<evidence type="ECO:0000313" key="1">
    <source>
        <dbReference type="EMBL" id="GAW80907.1"/>
    </source>
</evidence>
<sequence length="376" mass="43290">MKGRNCEEKKNPLDSYVNRIRLADITGNAIMDKRVEYLWNLAILSVYENAKLSMKYIALIKRITNNNLTFDNICCHYCNLIYIPFYNCQITHLDDKNVIVYKCLLCNHKKRFNIRNCGNQIKNSFNRTNKTGNALRNPNKLGIFLINEIDEHEIKKEKNISNKEDSIIDTPSFTHSGVEEIITEKNSPIDGEESGINRKEDFPICSPHGEDSIKEYAPSMSIESTNEQFNQEIVFEKLKDLFTIDYGTNSTTFLKNISPFSIVRQNSGLKNDRNSQNLNTLDKNRNFEKKRKHNGNNNANGKLKSITKITKIDGLSDSLERSNTVNMFYKTSNENSANRLSAHKKGQNVPNLGNSDNNYLNFNKLKKKKRNILDIL</sequence>
<organism evidence="1 2">
    <name type="scientific">Plasmodium gonderi</name>
    <dbReference type="NCBI Taxonomy" id="77519"/>
    <lineage>
        <taxon>Eukaryota</taxon>
        <taxon>Sar</taxon>
        <taxon>Alveolata</taxon>
        <taxon>Apicomplexa</taxon>
        <taxon>Aconoidasida</taxon>
        <taxon>Haemosporida</taxon>
        <taxon>Plasmodiidae</taxon>
        <taxon>Plasmodium</taxon>
        <taxon>Plasmodium (Plasmodium)</taxon>
    </lineage>
</organism>
<dbReference type="AlphaFoldDB" id="A0A1Y1JI95"/>
<comment type="caution">
    <text evidence="1">The sequence shown here is derived from an EMBL/GenBank/DDBJ whole genome shotgun (WGS) entry which is preliminary data.</text>
</comment>
<proteinExistence type="predicted"/>
<keyword evidence="2" id="KW-1185">Reference proteome</keyword>
<gene>
    <name evidence="1" type="ORF">PGO_091060</name>
</gene>
<protein>
    <submittedName>
        <fullName evidence="1">Uncharacterized protein</fullName>
    </submittedName>
</protein>